<evidence type="ECO:0000313" key="6">
    <source>
        <dbReference type="EMBL" id="CAB4910799.1"/>
    </source>
</evidence>
<gene>
    <name evidence="4" type="ORF">UFOPK2754_00558</name>
    <name evidence="5" type="ORF">UFOPK3139_01476</name>
    <name evidence="6" type="ORF">UFOPK3543_01491</name>
</gene>
<dbReference type="EMBL" id="CAFABA010000055">
    <property type="protein sequence ID" value="CAB4831096.1"/>
    <property type="molecule type" value="Genomic_DNA"/>
</dbReference>
<evidence type="ECO:0000256" key="2">
    <source>
        <dbReference type="SAM" id="Phobius"/>
    </source>
</evidence>
<reference evidence="4" key="1">
    <citation type="submission" date="2020-05" db="EMBL/GenBank/DDBJ databases">
        <authorList>
            <person name="Chiriac C."/>
            <person name="Salcher M."/>
            <person name="Ghai R."/>
            <person name="Kavagutti S V."/>
        </authorList>
    </citation>
    <scope>NUCLEOTIDE SEQUENCE</scope>
</reference>
<name>A0A6J6SBD5_9ZZZZ</name>
<dbReference type="Pfam" id="PF12089">
    <property type="entry name" value="DUF3566"/>
    <property type="match status" value="1"/>
</dbReference>
<dbReference type="AlphaFoldDB" id="A0A6J6SBD5"/>
<sequence length="190" mass="20772">MEREPTGTVRSVPGAADTWAPGGRGYEQPGSDAAIEAFFAGDPTTTPASTLAAGELTTTTRGTARYEARKVRRLVRHIEPWSVLKISLIFFFCIWIILLVAGSILWRVADSSGMIDNIEKFVKEIFALKSFSFDAKRIFRIYAVGGLVSVVAATGFTVLLSVLFNLISDLTGGVRITVIEEETARRVRRG</sequence>
<keyword evidence="2" id="KW-1133">Transmembrane helix</keyword>
<evidence type="ECO:0000256" key="1">
    <source>
        <dbReference type="SAM" id="MobiDB-lite"/>
    </source>
</evidence>
<protein>
    <submittedName>
        <fullName evidence="4">Unannotated protein</fullName>
    </submittedName>
</protein>
<keyword evidence="2" id="KW-0472">Membrane</keyword>
<feature type="domain" description="DUF3566" evidence="3">
    <location>
        <begin position="69"/>
        <end position="178"/>
    </location>
</feature>
<organism evidence="4">
    <name type="scientific">freshwater metagenome</name>
    <dbReference type="NCBI Taxonomy" id="449393"/>
    <lineage>
        <taxon>unclassified sequences</taxon>
        <taxon>metagenomes</taxon>
        <taxon>ecological metagenomes</taxon>
    </lineage>
</organism>
<feature type="transmembrane region" description="Helical" evidence="2">
    <location>
        <begin position="82"/>
        <end position="106"/>
    </location>
</feature>
<evidence type="ECO:0000313" key="4">
    <source>
        <dbReference type="EMBL" id="CAB4732241.1"/>
    </source>
</evidence>
<dbReference type="InterPro" id="IPR021949">
    <property type="entry name" value="DUF3566_TM"/>
</dbReference>
<dbReference type="EMBL" id="CAFBMH010000050">
    <property type="protein sequence ID" value="CAB4910799.1"/>
    <property type="molecule type" value="Genomic_DNA"/>
</dbReference>
<keyword evidence="2" id="KW-0812">Transmembrane</keyword>
<evidence type="ECO:0000313" key="5">
    <source>
        <dbReference type="EMBL" id="CAB4831096.1"/>
    </source>
</evidence>
<feature type="region of interest" description="Disordered" evidence="1">
    <location>
        <begin position="1"/>
        <end position="26"/>
    </location>
</feature>
<feature type="transmembrane region" description="Helical" evidence="2">
    <location>
        <begin position="141"/>
        <end position="167"/>
    </location>
</feature>
<dbReference type="EMBL" id="CAEZYR010000013">
    <property type="protein sequence ID" value="CAB4732241.1"/>
    <property type="molecule type" value="Genomic_DNA"/>
</dbReference>
<proteinExistence type="predicted"/>
<accession>A0A6J6SBD5</accession>
<evidence type="ECO:0000259" key="3">
    <source>
        <dbReference type="Pfam" id="PF12089"/>
    </source>
</evidence>